<protein>
    <submittedName>
        <fullName evidence="1">Uncharacterized protein</fullName>
    </submittedName>
</protein>
<dbReference type="Proteomes" id="UP000185062">
    <property type="component" value="Unassembled WGS sequence"/>
</dbReference>
<dbReference type="STRING" id="44575.SAMN05216419_100642"/>
<dbReference type="RefSeq" id="WP_051537528.1">
    <property type="nucleotide sequence ID" value="NZ_FSRO01000001.1"/>
</dbReference>
<accession>A0A1N6IZY6</accession>
<dbReference type="AlphaFoldDB" id="A0A1N6IZY6"/>
<reference evidence="1 2" key="1">
    <citation type="submission" date="2016-12" db="EMBL/GenBank/DDBJ databases">
        <authorList>
            <person name="Song W.-J."/>
            <person name="Kurnit D.M."/>
        </authorList>
    </citation>
    <scope>NUCLEOTIDE SEQUENCE [LARGE SCALE GENOMIC DNA]</scope>
    <source>
        <strain evidence="1 2">ATCC 49181</strain>
    </source>
</reference>
<gene>
    <name evidence="1" type="ORF">SAMN02743940_2211</name>
</gene>
<sequence>MMDDDKTVEDSDEDKILTKLNGLLSKYQRQHRSIMNTKEATLSIPDLVHANVSRGSVPKAASDKIPLLTEKVILRPLIAPYLTENSPPLRSILDAALKEANIDMNVVDRGALVGALHKHLIRKPG</sequence>
<organism evidence="1 2">
    <name type="scientific">Nitrosomonas cryotolerans ATCC 49181</name>
    <dbReference type="NCBI Taxonomy" id="1131553"/>
    <lineage>
        <taxon>Bacteria</taxon>
        <taxon>Pseudomonadati</taxon>
        <taxon>Pseudomonadota</taxon>
        <taxon>Betaproteobacteria</taxon>
        <taxon>Nitrosomonadales</taxon>
        <taxon>Nitrosomonadaceae</taxon>
        <taxon>Nitrosomonas</taxon>
    </lineage>
</organism>
<name>A0A1N6IZY6_9PROT</name>
<proteinExistence type="predicted"/>
<evidence type="ECO:0000313" key="1">
    <source>
        <dbReference type="EMBL" id="SIO37644.1"/>
    </source>
</evidence>
<dbReference type="EMBL" id="FSRO01000001">
    <property type="protein sequence ID" value="SIO37644.1"/>
    <property type="molecule type" value="Genomic_DNA"/>
</dbReference>
<keyword evidence="2" id="KW-1185">Reference proteome</keyword>
<evidence type="ECO:0000313" key="2">
    <source>
        <dbReference type="Proteomes" id="UP000185062"/>
    </source>
</evidence>